<feature type="domain" description="Bacterial repeat" evidence="5">
    <location>
        <begin position="239"/>
        <end position="310"/>
    </location>
</feature>
<dbReference type="SUPFAM" id="SSF47090">
    <property type="entry name" value="PGBD-like"/>
    <property type="match status" value="1"/>
</dbReference>
<dbReference type="Pfam" id="PF01471">
    <property type="entry name" value="PG_binding_1"/>
    <property type="match status" value="1"/>
</dbReference>
<proteinExistence type="predicted"/>
<feature type="chain" id="PRO_5009582545" evidence="3">
    <location>
        <begin position="25"/>
        <end position="505"/>
    </location>
</feature>
<feature type="compositionally biased region" description="Low complexity" evidence="2">
    <location>
        <begin position="193"/>
        <end position="220"/>
    </location>
</feature>
<dbReference type="InterPro" id="IPR002477">
    <property type="entry name" value="Peptidoglycan-bd-like"/>
</dbReference>
<protein>
    <submittedName>
        <fullName evidence="6">Uncharacterized protein</fullName>
    </submittedName>
</protein>
<dbReference type="Proteomes" id="UP000178636">
    <property type="component" value="Unassembled WGS sequence"/>
</dbReference>
<keyword evidence="3" id="KW-0732">Signal</keyword>
<feature type="region of interest" description="Disordered" evidence="2">
    <location>
        <begin position="144"/>
        <end position="238"/>
    </location>
</feature>
<dbReference type="InterPro" id="IPR036366">
    <property type="entry name" value="PGBDSf"/>
</dbReference>
<dbReference type="AlphaFoldDB" id="A0A1G2DD95"/>
<feature type="domain" description="Peptidoglycan binding-like" evidence="4">
    <location>
        <begin position="83"/>
        <end position="140"/>
    </location>
</feature>
<feature type="compositionally biased region" description="Polar residues" evidence="2">
    <location>
        <begin position="144"/>
        <end position="158"/>
    </location>
</feature>
<evidence type="ECO:0000313" key="6">
    <source>
        <dbReference type="EMBL" id="OGZ10758.1"/>
    </source>
</evidence>
<comment type="caution">
    <text evidence="6">The sequence shown here is derived from an EMBL/GenBank/DDBJ whole genome shotgun (WGS) entry which is preliminary data.</text>
</comment>
<accession>A0A1G2DD95</accession>
<keyword evidence="1" id="KW-0175">Coiled coil</keyword>
<evidence type="ECO:0000256" key="3">
    <source>
        <dbReference type="SAM" id="SignalP"/>
    </source>
</evidence>
<organism evidence="6 7">
    <name type="scientific">Candidatus Lloydbacteria bacterium RIFCSPHIGHO2_02_FULL_54_17</name>
    <dbReference type="NCBI Taxonomy" id="1798664"/>
    <lineage>
        <taxon>Bacteria</taxon>
        <taxon>Candidatus Lloydiibacteriota</taxon>
    </lineage>
</organism>
<gene>
    <name evidence="6" type="ORF">A3C93_05580</name>
</gene>
<feature type="compositionally biased region" description="Pro residues" evidence="2">
    <location>
        <begin position="221"/>
        <end position="234"/>
    </location>
</feature>
<dbReference type="Pfam" id="PF18998">
    <property type="entry name" value="Flg_new_2"/>
    <property type="match status" value="1"/>
</dbReference>
<evidence type="ECO:0000256" key="1">
    <source>
        <dbReference type="SAM" id="Coils"/>
    </source>
</evidence>
<evidence type="ECO:0000259" key="5">
    <source>
        <dbReference type="Pfam" id="PF18998"/>
    </source>
</evidence>
<dbReference type="STRING" id="1798664.A3C93_05580"/>
<feature type="signal peptide" evidence="3">
    <location>
        <begin position="1"/>
        <end position="24"/>
    </location>
</feature>
<dbReference type="EMBL" id="MHLO01000046">
    <property type="protein sequence ID" value="OGZ10758.1"/>
    <property type="molecule type" value="Genomic_DNA"/>
</dbReference>
<dbReference type="InterPro" id="IPR044060">
    <property type="entry name" value="Bacterial_rp_domain"/>
</dbReference>
<dbReference type="Gene3D" id="1.10.101.10">
    <property type="entry name" value="PGBD-like superfamily/PGBD"/>
    <property type="match status" value="1"/>
</dbReference>
<evidence type="ECO:0000313" key="7">
    <source>
        <dbReference type="Proteomes" id="UP000178636"/>
    </source>
</evidence>
<dbReference type="InterPro" id="IPR036365">
    <property type="entry name" value="PGBD-like_sf"/>
</dbReference>
<evidence type="ECO:0000256" key="2">
    <source>
        <dbReference type="SAM" id="MobiDB-lite"/>
    </source>
</evidence>
<feature type="coiled-coil region" evidence="1">
    <location>
        <begin position="36"/>
        <end position="70"/>
    </location>
</feature>
<sequence length="505" mass="53500">MNMKIKTSALAIFVLFSFPFATFAVAPQAIGSAPTIDELVLQIKALQSQVAQLTAELAATKKEVAIVKEELRITKTLKFGMADDEVRKLQEFLSTMPDIYPEGLVTGYFGSLTERAVKKWQEKNEIESVGIVGPRTRAKLAEITTSNPPVGSSSSVAQTNSNAGGNGIGNTGSSTPSGLENRAENHPTTTPSGTVPATPAIPAVPIGQTGTTTVPATPATPASPVPTSTPPTTPPATQYTITVTQGTNGTISPDTTSVISGGSQAFVIAPASGYQIGNLIVDGTNVTATGTYAFTNVTATHTISASFSQIQIPIPLSFSDDFNDGNSDGWIAAMPLSGYSREPATWRVENQQVINTPLLTSGDYYKFLLNNHSLSNLSAEAKVLFYGSGYGGLTIWHYNLDNWVDIVGYPASLGKDGKPLMIIQAVNGLVTETKYPYIWWGTGNGEGVWTDMKVIANGDTGIIDIYINNQHAITHQTQVVHRYGFSGFESGNGGGAFDDFKLDSN</sequence>
<name>A0A1G2DD95_9BACT</name>
<reference evidence="6 7" key="1">
    <citation type="journal article" date="2016" name="Nat. Commun.">
        <title>Thousands of microbial genomes shed light on interconnected biogeochemical processes in an aquifer system.</title>
        <authorList>
            <person name="Anantharaman K."/>
            <person name="Brown C.T."/>
            <person name="Hug L.A."/>
            <person name="Sharon I."/>
            <person name="Castelle C.J."/>
            <person name="Probst A.J."/>
            <person name="Thomas B.C."/>
            <person name="Singh A."/>
            <person name="Wilkins M.J."/>
            <person name="Karaoz U."/>
            <person name="Brodie E.L."/>
            <person name="Williams K.H."/>
            <person name="Hubbard S.S."/>
            <person name="Banfield J.F."/>
        </authorList>
    </citation>
    <scope>NUCLEOTIDE SEQUENCE [LARGE SCALE GENOMIC DNA]</scope>
</reference>
<evidence type="ECO:0000259" key="4">
    <source>
        <dbReference type="Pfam" id="PF01471"/>
    </source>
</evidence>